<gene>
    <name evidence="1" type="ORF">FHS32_001097</name>
</gene>
<dbReference type="EMBL" id="JACHJE010000002">
    <property type="protein sequence ID" value="MBB5124369.1"/>
    <property type="molecule type" value="Genomic_DNA"/>
</dbReference>
<dbReference type="AlphaFoldDB" id="A0A7W8F7N1"/>
<evidence type="ECO:0000313" key="1">
    <source>
        <dbReference type="EMBL" id="MBB5124369.1"/>
    </source>
</evidence>
<organism evidence="1 2">
    <name type="scientific">Streptomyces griseoloalbus</name>
    <dbReference type="NCBI Taxonomy" id="67303"/>
    <lineage>
        <taxon>Bacteria</taxon>
        <taxon>Bacillati</taxon>
        <taxon>Actinomycetota</taxon>
        <taxon>Actinomycetes</taxon>
        <taxon>Kitasatosporales</taxon>
        <taxon>Streptomycetaceae</taxon>
        <taxon>Streptomyces</taxon>
    </lineage>
</organism>
<sequence length="60" mass="6324">MTRNVADAVAGAPVQPDGLGDDTYVPFLGNEVYPLAGNEVYPLACPARCDPAAVWPVNQH</sequence>
<protein>
    <submittedName>
        <fullName evidence="1">Uncharacterized protein</fullName>
    </submittedName>
</protein>
<name>A0A7W8F7N1_9ACTN</name>
<evidence type="ECO:0000313" key="2">
    <source>
        <dbReference type="Proteomes" id="UP000568022"/>
    </source>
</evidence>
<dbReference type="Proteomes" id="UP000568022">
    <property type="component" value="Unassembled WGS sequence"/>
</dbReference>
<reference evidence="1 2" key="1">
    <citation type="submission" date="2020-08" db="EMBL/GenBank/DDBJ databases">
        <title>Genomic Encyclopedia of Type Strains, Phase III (KMG-III): the genomes of soil and plant-associated and newly described type strains.</title>
        <authorList>
            <person name="Whitman W."/>
        </authorList>
    </citation>
    <scope>NUCLEOTIDE SEQUENCE [LARGE SCALE GENOMIC DNA]</scope>
    <source>
        <strain evidence="1 2">CECT 3226</strain>
    </source>
</reference>
<proteinExistence type="predicted"/>
<accession>A0A7W8F7N1</accession>
<keyword evidence="2" id="KW-1185">Reference proteome</keyword>
<comment type="caution">
    <text evidence="1">The sequence shown here is derived from an EMBL/GenBank/DDBJ whole genome shotgun (WGS) entry which is preliminary data.</text>
</comment>